<dbReference type="AlphaFoldDB" id="A0A7X1KNW2"/>
<keyword evidence="3" id="KW-1185">Reference proteome</keyword>
<reference evidence="2 3" key="1">
    <citation type="submission" date="2020-08" db="EMBL/GenBank/DDBJ databases">
        <title>The genome sequence of type strain Novosphingobium piscinae KCTC 42194.</title>
        <authorList>
            <person name="Liu Y."/>
        </authorList>
    </citation>
    <scope>NUCLEOTIDE SEQUENCE [LARGE SCALE GENOMIC DNA]</scope>
    <source>
        <strain evidence="2 3">KCTC 42194</strain>
    </source>
</reference>
<feature type="region of interest" description="Disordered" evidence="1">
    <location>
        <begin position="36"/>
        <end position="59"/>
    </location>
</feature>
<protein>
    <submittedName>
        <fullName evidence="2">Uncharacterized protein</fullName>
    </submittedName>
</protein>
<proteinExistence type="predicted"/>
<evidence type="ECO:0000313" key="3">
    <source>
        <dbReference type="Proteomes" id="UP000551327"/>
    </source>
</evidence>
<evidence type="ECO:0000313" key="2">
    <source>
        <dbReference type="EMBL" id="MBC2668096.1"/>
    </source>
</evidence>
<dbReference type="EMBL" id="JACLAX010000002">
    <property type="protein sequence ID" value="MBC2668096.1"/>
    <property type="molecule type" value="Genomic_DNA"/>
</dbReference>
<organism evidence="2 3">
    <name type="scientific">Novosphingobium piscinae</name>
    <dbReference type="NCBI Taxonomy" id="1507448"/>
    <lineage>
        <taxon>Bacteria</taxon>
        <taxon>Pseudomonadati</taxon>
        <taxon>Pseudomonadota</taxon>
        <taxon>Alphaproteobacteria</taxon>
        <taxon>Sphingomonadales</taxon>
        <taxon>Sphingomonadaceae</taxon>
        <taxon>Novosphingobium</taxon>
    </lineage>
</organism>
<dbReference type="Proteomes" id="UP000551327">
    <property type="component" value="Unassembled WGS sequence"/>
</dbReference>
<name>A0A7X1KNW2_9SPHN</name>
<feature type="region of interest" description="Disordered" evidence="1">
    <location>
        <begin position="227"/>
        <end position="258"/>
    </location>
</feature>
<dbReference type="RefSeq" id="WP_185677981.1">
    <property type="nucleotide sequence ID" value="NZ_JACLAX010000002.1"/>
</dbReference>
<sequence>MTDPRDGFTAEERAVLDAYRVSGPSVDWVDRVMSAVDGEAQPSQPSLPPLPAPRRRGGRWGRPVVRAALILSGTAMVTAAAAEQGVFGPVAQRQVQAVVAAALAPVTRTRPAAPRAAVPIAVDSAAPLAAATPPVLPPATAPERIAPVLSRLQANPQTAPRVARYLERRAQRQEARGEAPTPPDLAELIRDYRQLPPARQKRLREQLRRLPPEDQAEIRALIRQYRAERRASARSAPGPAEAPSAAAEEPATAEPASR</sequence>
<evidence type="ECO:0000256" key="1">
    <source>
        <dbReference type="SAM" id="MobiDB-lite"/>
    </source>
</evidence>
<comment type="caution">
    <text evidence="2">The sequence shown here is derived from an EMBL/GenBank/DDBJ whole genome shotgun (WGS) entry which is preliminary data.</text>
</comment>
<feature type="compositionally biased region" description="Low complexity" evidence="1">
    <location>
        <begin position="233"/>
        <end position="258"/>
    </location>
</feature>
<gene>
    <name evidence="2" type="ORF">H7F53_02920</name>
</gene>
<accession>A0A7X1KNW2</accession>